<keyword evidence="2" id="KW-1003">Cell membrane</keyword>
<dbReference type="PIRSF" id="PIRSF006060">
    <property type="entry name" value="AA_transporter"/>
    <property type="match status" value="1"/>
</dbReference>
<accession>T0GIP7</accession>
<dbReference type="STRING" id="1049789.LEP1GSC050_3794"/>
<name>T0GIP7_9LEPT</name>
<dbReference type="InterPro" id="IPR004757">
    <property type="entry name" value="EtNH_permease"/>
</dbReference>
<evidence type="ECO:0000256" key="3">
    <source>
        <dbReference type="ARBA" id="ARBA00022692"/>
    </source>
</evidence>
<dbReference type="GO" id="GO:0022857">
    <property type="term" value="F:transmembrane transporter activity"/>
    <property type="evidence" value="ECO:0007669"/>
    <property type="project" value="InterPro"/>
</dbReference>
<gene>
    <name evidence="7" type="primary">eat</name>
    <name evidence="7" type="ORF">LEP1GSC050_3794</name>
</gene>
<feature type="transmembrane region" description="Helical" evidence="6">
    <location>
        <begin position="203"/>
        <end position="224"/>
    </location>
</feature>
<feature type="transmembrane region" description="Helical" evidence="6">
    <location>
        <begin position="114"/>
        <end position="136"/>
    </location>
</feature>
<evidence type="ECO:0000256" key="1">
    <source>
        <dbReference type="ARBA" id="ARBA00004651"/>
    </source>
</evidence>
<sequence length="458" mass="49474">MKDGDLQPGYVSCLHYFRMEEKNDLEKGLGPWLLWGLGVGYVISGMYFGWNLGLPIGGTFGLGIATCIIVILYVTFTFSYAELTCMIPKAGGAFDYAKEASGNRWGYVVGMGQWIEFIFAPPAIAAAIGAYFSFFLPDVSPTLIAIAIYIIFTILNICGVKAAASFELGITIFAVGELLLFSTLTLPHFSWEKFARNPLPNGWVGVLASLPFAIWFFLAIEGLANVAEESKNPQRNILLGFGSALGTLVFLCILVFFSSVGIGGWEAIVYSQAGGPASDSPLPLALRKIYPEESWAFHLLVTIGLFGLIASFHGILLAGGRATLEFGRAGFLPKAVSQVHSKFHTPANSLILNSCLGVIALLTGKTSELIVLSAFGAVTLYSGSMISFFLLRKSQPNRERPFVAPGAPLAPAIALLLSFIVLLVMIWQHPWVFGAFVLILASGIFWARKVLFLSKDPG</sequence>
<feature type="transmembrane region" description="Helical" evidence="6">
    <location>
        <begin position="236"/>
        <end position="257"/>
    </location>
</feature>
<evidence type="ECO:0000313" key="8">
    <source>
        <dbReference type="Proteomes" id="UP000015454"/>
    </source>
</evidence>
<keyword evidence="8" id="KW-1185">Reference proteome</keyword>
<feature type="transmembrane region" description="Helical" evidence="6">
    <location>
        <begin position="142"/>
        <end position="163"/>
    </location>
</feature>
<reference evidence="7" key="1">
    <citation type="submission" date="2013-05" db="EMBL/GenBank/DDBJ databases">
        <authorList>
            <person name="Harkins D.M."/>
            <person name="Durkin A.S."/>
            <person name="Brinkac L.M."/>
            <person name="Haft D.H."/>
            <person name="Selengut J.D."/>
            <person name="Sanka R."/>
            <person name="DePew J."/>
            <person name="Purushe J."/>
            <person name="Hartskeerl R.A."/>
            <person name="Ahmed A."/>
            <person name="van der Linden H."/>
            <person name="Goris M.G.A."/>
            <person name="Vinetz J.M."/>
            <person name="Sutton G.G."/>
            <person name="Nierman W.C."/>
            <person name="Fouts D.E."/>
        </authorList>
    </citation>
    <scope>NUCLEOTIDE SEQUENCE [LARGE SCALE GENOMIC DNA]</scope>
    <source>
        <strain evidence="7">5399</strain>
    </source>
</reference>
<dbReference type="Gene3D" id="1.20.1740.10">
    <property type="entry name" value="Amino acid/polyamine transporter I"/>
    <property type="match status" value="1"/>
</dbReference>
<dbReference type="InterPro" id="IPR002293">
    <property type="entry name" value="AA/rel_permease1"/>
</dbReference>
<dbReference type="GO" id="GO:0005886">
    <property type="term" value="C:plasma membrane"/>
    <property type="evidence" value="ECO:0007669"/>
    <property type="project" value="UniProtKB-SubCell"/>
</dbReference>
<dbReference type="NCBIfam" id="TIGR00908">
    <property type="entry name" value="2A0305"/>
    <property type="match status" value="1"/>
</dbReference>
<dbReference type="PANTHER" id="PTHR42770">
    <property type="entry name" value="AMINO ACID TRANSPORTER-RELATED"/>
    <property type="match status" value="1"/>
</dbReference>
<evidence type="ECO:0000256" key="4">
    <source>
        <dbReference type="ARBA" id="ARBA00022989"/>
    </source>
</evidence>
<protein>
    <submittedName>
        <fullName evidence="7">Ethanolamine permease</fullName>
    </submittedName>
</protein>
<dbReference type="PANTHER" id="PTHR42770:SF11">
    <property type="entry name" value="INNER MEMBRANE TRANSPORT PROTEIN YBAT"/>
    <property type="match status" value="1"/>
</dbReference>
<evidence type="ECO:0000256" key="5">
    <source>
        <dbReference type="ARBA" id="ARBA00023136"/>
    </source>
</evidence>
<feature type="transmembrane region" description="Helical" evidence="6">
    <location>
        <begin position="32"/>
        <end position="50"/>
    </location>
</feature>
<comment type="caution">
    <text evidence="7">The sequence shown here is derived from an EMBL/GenBank/DDBJ whole genome shotgun (WGS) entry which is preliminary data.</text>
</comment>
<feature type="transmembrane region" description="Helical" evidence="6">
    <location>
        <begin position="295"/>
        <end position="324"/>
    </location>
</feature>
<proteinExistence type="predicted"/>
<organism evidence="7 8">
    <name type="scientific">Leptospira broomii serovar Hurstbridge str. 5399</name>
    <dbReference type="NCBI Taxonomy" id="1049789"/>
    <lineage>
        <taxon>Bacteria</taxon>
        <taxon>Pseudomonadati</taxon>
        <taxon>Spirochaetota</taxon>
        <taxon>Spirochaetia</taxon>
        <taxon>Leptospirales</taxon>
        <taxon>Leptospiraceae</taxon>
        <taxon>Leptospira</taxon>
    </lineage>
</organism>
<dbReference type="Pfam" id="PF13520">
    <property type="entry name" value="AA_permease_2"/>
    <property type="match status" value="1"/>
</dbReference>
<feature type="transmembrane region" description="Helical" evidence="6">
    <location>
        <begin position="369"/>
        <end position="391"/>
    </location>
</feature>
<feature type="transmembrane region" description="Helical" evidence="6">
    <location>
        <begin position="403"/>
        <end position="425"/>
    </location>
</feature>
<dbReference type="AlphaFoldDB" id="T0GIP7"/>
<keyword evidence="3 6" id="KW-0812">Transmembrane</keyword>
<dbReference type="Proteomes" id="UP000015454">
    <property type="component" value="Unassembled WGS sequence"/>
</dbReference>
<keyword evidence="5 6" id="KW-0472">Membrane</keyword>
<dbReference type="EMBL" id="AHMO02000008">
    <property type="protein sequence ID" value="EQA45263.1"/>
    <property type="molecule type" value="Genomic_DNA"/>
</dbReference>
<feature type="transmembrane region" description="Helical" evidence="6">
    <location>
        <begin position="431"/>
        <end position="447"/>
    </location>
</feature>
<feature type="transmembrane region" description="Helical" evidence="6">
    <location>
        <begin position="170"/>
        <end position="191"/>
    </location>
</feature>
<evidence type="ECO:0000256" key="6">
    <source>
        <dbReference type="SAM" id="Phobius"/>
    </source>
</evidence>
<evidence type="ECO:0000256" key="2">
    <source>
        <dbReference type="ARBA" id="ARBA00022475"/>
    </source>
</evidence>
<comment type="subcellular location">
    <subcellularLocation>
        <location evidence="1">Cell membrane</location>
        <topology evidence="1">Multi-pass membrane protein</topology>
    </subcellularLocation>
</comment>
<feature type="transmembrane region" description="Helical" evidence="6">
    <location>
        <begin position="56"/>
        <end position="81"/>
    </location>
</feature>
<keyword evidence="4 6" id="KW-1133">Transmembrane helix</keyword>
<dbReference type="InterPro" id="IPR050367">
    <property type="entry name" value="APC_superfamily"/>
</dbReference>
<evidence type="ECO:0000313" key="7">
    <source>
        <dbReference type="EMBL" id="EQA45263.1"/>
    </source>
</evidence>